<dbReference type="AlphaFoldDB" id="A0A2Z4LW88"/>
<protein>
    <recommendedName>
        <fullName evidence="3">DUF3575 domain-containing protein</fullName>
    </recommendedName>
</protein>
<evidence type="ECO:0008006" key="3">
    <source>
        <dbReference type="Google" id="ProtNLM"/>
    </source>
</evidence>
<name>A0A2Z4LW88_9FLAO</name>
<dbReference type="Proteomes" id="UP000248536">
    <property type="component" value="Chromosome"/>
</dbReference>
<sequence length="171" mass="19554">MDSRQKFIFIVVLFGGIIFMHAQQPQISTPKQGSEFIIGGFSYPDFGDGSRYASFSIQYQLTNSTEISVFGHHYKNMVAERFQIPIQIKQYLNEDFYIIGGYEQEWDLRNQNKGVPNSKPLQSIFYGMGYDVKPGLSVEGLLQHTINSPDFSPLGMGHGFPVYKVRTKFKF</sequence>
<organism evidence="1 2">
    <name type="scientific">Flagellimonas maritima</name>
    <dbReference type="NCBI Taxonomy" id="1383885"/>
    <lineage>
        <taxon>Bacteria</taxon>
        <taxon>Pseudomonadati</taxon>
        <taxon>Bacteroidota</taxon>
        <taxon>Flavobacteriia</taxon>
        <taxon>Flavobacteriales</taxon>
        <taxon>Flavobacteriaceae</taxon>
        <taxon>Flagellimonas</taxon>
    </lineage>
</organism>
<dbReference type="KEGG" id="spon:HME9304_02665"/>
<proteinExistence type="predicted"/>
<dbReference type="EMBL" id="CP030104">
    <property type="protein sequence ID" value="AWX45638.1"/>
    <property type="molecule type" value="Genomic_DNA"/>
</dbReference>
<accession>A0A2Z4LW88</accession>
<dbReference type="RefSeq" id="WP_112379007.1">
    <property type="nucleotide sequence ID" value="NZ_CP030104.1"/>
</dbReference>
<keyword evidence="2" id="KW-1185">Reference proteome</keyword>
<dbReference type="OrthoDB" id="1424369at2"/>
<reference evidence="1 2" key="1">
    <citation type="submission" date="2018-06" db="EMBL/GenBank/DDBJ databases">
        <title>Spongiibacterium sp. HME9304 Genome sequencing and assembly.</title>
        <authorList>
            <person name="Kang H."/>
            <person name="Kim H."/>
            <person name="Joh K."/>
        </authorList>
    </citation>
    <scope>NUCLEOTIDE SEQUENCE [LARGE SCALE GENOMIC DNA]</scope>
    <source>
        <strain evidence="1 2">HME9304</strain>
    </source>
</reference>
<gene>
    <name evidence="1" type="ORF">HME9304_02665</name>
</gene>
<evidence type="ECO:0000313" key="1">
    <source>
        <dbReference type="EMBL" id="AWX45638.1"/>
    </source>
</evidence>
<evidence type="ECO:0000313" key="2">
    <source>
        <dbReference type="Proteomes" id="UP000248536"/>
    </source>
</evidence>